<evidence type="ECO:0000256" key="3">
    <source>
        <dbReference type="PIRSR" id="PIRSR601461-1"/>
    </source>
</evidence>
<keyword evidence="8" id="KW-1185">Reference proteome</keyword>
<dbReference type="InterPro" id="IPR021109">
    <property type="entry name" value="Peptidase_aspartic_dom_sf"/>
</dbReference>
<keyword evidence="2 4" id="KW-0064">Aspartyl protease</keyword>
<dbReference type="Proteomes" id="UP001175000">
    <property type="component" value="Unassembled WGS sequence"/>
</dbReference>
<dbReference type="PROSITE" id="PS51767">
    <property type="entry name" value="PEPTIDASE_A1"/>
    <property type="match status" value="1"/>
</dbReference>
<dbReference type="PROSITE" id="PS00141">
    <property type="entry name" value="ASP_PROTEASE"/>
    <property type="match status" value="1"/>
</dbReference>
<evidence type="ECO:0000256" key="2">
    <source>
        <dbReference type="ARBA" id="ARBA00022750"/>
    </source>
</evidence>
<dbReference type="CDD" id="cd05471">
    <property type="entry name" value="pepsin_like"/>
    <property type="match status" value="1"/>
</dbReference>
<feature type="active site" evidence="3">
    <location>
        <position position="326"/>
    </location>
</feature>
<proteinExistence type="inferred from homology"/>
<dbReference type="PANTHER" id="PTHR47966">
    <property type="entry name" value="BETA-SITE APP-CLEAVING ENZYME, ISOFORM A-RELATED"/>
    <property type="match status" value="1"/>
</dbReference>
<evidence type="ECO:0000313" key="7">
    <source>
        <dbReference type="EMBL" id="KAK0626641.1"/>
    </source>
</evidence>
<evidence type="ECO:0000256" key="5">
    <source>
        <dbReference type="SAM" id="SignalP"/>
    </source>
</evidence>
<evidence type="ECO:0000259" key="6">
    <source>
        <dbReference type="PROSITE" id="PS51767"/>
    </source>
</evidence>
<dbReference type="GO" id="GO:0006508">
    <property type="term" value="P:proteolysis"/>
    <property type="evidence" value="ECO:0007669"/>
    <property type="project" value="UniProtKB-KW"/>
</dbReference>
<feature type="active site" evidence="3">
    <location>
        <position position="99"/>
    </location>
</feature>
<gene>
    <name evidence="7" type="ORF">B0T14DRAFT_492927</name>
</gene>
<feature type="signal peptide" evidence="5">
    <location>
        <begin position="1"/>
        <end position="19"/>
    </location>
</feature>
<dbReference type="InterPro" id="IPR001969">
    <property type="entry name" value="Aspartic_peptidase_AS"/>
</dbReference>
<sequence length="440" mass="47044">MAKGLASIAVSLLLSFAFASPHPGDRSTDDVLNTVHVTQATRRLTLDISTFPGDLDRARRLASRLAAPIGTATALPVHHSAEYLAEVKAGGHRYALMIDTGSSDTWFVKDGFQCLISPHCNLGPAFKGEFPGGQIEVEHLNISYGGDVGAFLNGQMGYSEYEIFVLYPYTSQSNLPSLTVAGVTVAKQQIALATVGAWPGDGISSGILGLGLPALTNSFKSTHPSEDGLQSLAPYSPIITTLTNQIGKHIFSLGLSRNESESFLAFGGVPQHVKVGNYTRVPIEKMPKAFGGEDYFYYALTPEGMYWGSSSGMVEKKEGMPQVIVDSGTTLNVFSHEIAQSINARYDPPATYSKSLNGWFVPCNAVPPSFGIQIGGQIFWADASSMVLPQVIDVETGYCATGIGATDASLYILGDVFMQGIVAVFDVGQRMEMRFAKRSG</sequence>
<keyword evidence="4" id="KW-0378">Hydrolase</keyword>
<comment type="caution">
    <text evidence="7">The sequence shown here is derived from an EMBL/GenBank/DDBJ whole genome shotgun (WGS) entry which is preliminary data.</text>
</comment>
<accession>A0AA39X3K3</accession>
<dbReference type="EMBL" id="JAULSU010000002">
    <property type="protein sequence ID" value="KAK0626641.1"/>
    <property type="molecule type" value="Genomic_DNA"/>
</dbReference>
<feature type="chain" id="PRO_5041316741" evidence="5">
    <location>
        <begin position="20"/>
        <end position="440"/>
    </location>
</feature>
<organism evidence="7 8">
    <name type="scientific">Immersiella caudata</name>
    <dbReference type="NCBI Taxonomy" id="314043"/>
    <lineage>
        <taxon>Eukaryota</taxon>
        <taxon>Fungi</taxon>
        <taxon>Dikarya</taxon>
        <taxon>Ascomycota</taxon>
        <taxon>Pezizomycotina</taxon>
        <taxon>Sordariomycetes</taxon>
        <taxon>Sordariomycetidae</taxon>
        <taxon>Sordariales</taxon>
        <taxon>Lasiosphaeriaceae</taxon>
        <taxon>Immersiella</taxon>
    </lineage>
</organism>
<dbReference type="PANTHER" id="PTHR47966:SF47">
    <property type="entry name" value="ENDOPEPTIDASE, PUTATIVE (AFU_ORTHOLOGUE AFUA_3G01220)-RELATED"/>
    <property type="match status" value="1"/>
</dbReference>
<evidence type="ECO:0000313" key="8">
    <source>
        <dbReference type="Proteomes" id="UP001175000"/>
    </source>
</evidence>
<dbReference type="GO" id="GO:0004190">
    <property type="term" value="F:aspartic-type endopeptidase activity"/>
    <property type="evidence" value="ECO:0007669"/>
    <property type="project" value="UniProtKB-KW"/>
</dbReference>
<dbReference type="Pfam" id="PF00026">
    <property type="entry name" value="Asp"/>
    <property type="match status" value="1"/>
</dbReference>
<dbReference type="Gene3D" id="2.40.70.10">
    <property type="entry name" value="Acid Proteases"/>
    <property type="match status" value="2"/>
</dbReference>
<evidence type="ECO:0000256" key="1">
    <source>
        <dbReference type="ARBA" id="ARBA00007447"/>
    </source>
</evidence>
<dbReference type="GO" id="GO:0000324">
    <property type="term" value="C:fungal-type vacuole"/>
    <property type="evidence" value="ECO:0007669"/>
    <property type="project" value="TreeGrafter"/>
</dbReference>
<dbReference type="InterPro" id="IPR033121">
    <property type="entry name" value="PEPTIDASE_A1"/>
</dbReference>
<name>A0AA39X3K3_9PEZI</name>
<dbReference type="AlphaFoldDB" id="A0AA39X3K3"/>
<dbReference type="PRINTS" id="PR00792">
    <property type="entry name" value="PEPSIN"/>
</dbReference>
<protein>
    <submittedName>
        <fullName evidence="7">Aspartic peptidase domain-containing protein</fullName>
    </submittedName>
</protein>
<comment type="similarity">
    <text evidence="1 4">Belongs to the peptidase A1 family.</text>
</comment>
<reference evidence="7" key="1">
    <citation type="submission" date="2023-06" db="EMBL/GenBank/DDBJ databases">
        <title>Genome-scale phylogeny and comparative genomics of the fungal order Sordariales.</title>
        <authorList>
            <consortium name="Lawrence Berkeley National Laboratory"/>
            <person name="Hensen N."/>
            <person name="Bonometti L."/>
            <person name="Westerberg I."/>
            <person name="Brannstrom I.O."/>
            <person name="Guillou S."/>
            <person name="Cros-Aarteil S."/>
            <person name="Calhoun S."/>
            <person name="Haridas S."/>
            <person name="Kuo A."/>
            <person name="Mondo S."/>
            <person name="Pangilinan J."/>
            <person name="Riley R."/>
            <person name="Labutti K."/>
            <person name="Andreopoulos B."/>
            <person name="Lipzen A."/>
            <person name="Chen C."/>
            <person name="Yanf M."/>
            <person name="Daum C."/>
            <person name="Ng V."/>
            <person name="Clum A."/>
            <person name="Steindorff A."/>
            <person name="Ohm R."/>
            <person name="Martin F."/>
            <person name="Silar P."/>
            <person name="Natvig D."/>
            <person name="Lalanne C."/>
            <person name="Gautier V."/>
            <person name="Ament-Velasquez S.L."/>
            <person name="Kruys A."/>
            <person name="Hutchinson M.I."/>
            <person name="Powell A.J."/>
            <person name="Barry K."/>
            <person name="Miller A.N."/>
            <person name="Grigoriev I.V."/>
            <person name="Debuchy R."/>
            <person name="Gladieux P."/>
            <person name="Thoren M.H."/>
            <person name="Johannesson H."/>
        </authorList>
    </citation>
    <scope>NUCLEOTIDE SEQUENCE</scope>
    <source>
        <strain evidence="7">CBS 606.72</strain>
    </source>
</reference>
<keyword evidence="4" id="KW-0645">Protease</keyword>
<dbReference type="SUPFAM" id="SSF50630">
    <property type="entry name" value="Acid proteases"/>
    <property type="match status" value="1"/>
</dbReference>
<evidence type="ECO:0000256" key="4">
    <source>
        <dbReference type="RuleBase" id="RU000454"/>
    </source>
</evidence>
<dbReference type="InterPro" id="IPR001461">
    <property type="entry name" value="Aspartic_peptidase_A1"/>
</dbReference>
<dbReference type="InterPro" id="IPR034164">
    <property type="entry name" value="Pepsin-like_dom"/>
</dbReference>
<feature type="domain" description="Peptidase A1" evidence="6">
    <location>
        <begin position="83"/>
        <end position="436"/>
    </location>
</feature>
<keyword evidence="5" id="KW-0732">Signal</keyword>